<sequence length="186" mass="20279">MKPTPLAKNCLSSASHIREEVCTNSDKLFWEIEDGKGGWTSVSQIAAFFNPKNKRLCGLEFTYRDSQVKRGGYTEGTKVILRVKSHEKVTGASSSVSATTVDGGVDIVSFVLGDNRRMMMGFSGVKVDDSDPDQVLPSQGHAVPVARKVPDGASKCVGVYLEMWPDVKRKVCVQNFGSVYVEPADE</sequence>
<evidence type="ECO:0000313" key="2">
    <source>
        <dbReference type="Proteomes" id="UP000283569"/>
    </source>
</evidence>
<dbReference type="EMBL" id="MRDB01000024">
    <property type="protein sequence ID" value="RKL38027.1"/>
    <property type="molecule type" value="Genomic_DNA"/>
</dbReference>
<accession>A0A420T969</accession>
<reference evidence="1 2" key="1">
    <citation type="journal article" date="2018" name="Sci. Rep.">
        <title>Characterisation of pathogen-specific regions and novel effector candidates in Fusarium oxysporum f. sp. cepae.</title>
        <authorList>
            <person name="Armitage A.D."/>
            <person name="Taylor A."/>
            <person name="Sobczyk M.K."/>
            <person name="Baxter L."/>
            <person name="Greenfield B.P."/>
            <person name="Bates H.J."/>
            <person name="Wilson F."/>
            <person name="Jackson A.C."/>
            <person name="Ott S."/>
            <person name="Harrison R.J."/>
            <person name="Clarkson J.P."/>
        </authorList>
    </citation>
    <scope>NUCLEOTIDE SEQUENCE [LARGE SCALE GENOMIC DNA]</scope>
    <source>
        <strain evidence="1 2">Fp_A8</strain>
    </source>
</reference>
<dbReference type="Proteomes" id="UP000283569">
    <property type="component" value="Unassembled WGS sequence"/>
</dbReference>
<gene>
    <name evidence="1" type="ORF">BFJ72_g7489</name>
</gene>
<dbReference type="AlphaFoldDB" id="A0A420T969"/>
<evidence type="ECO:0000313" key="1">
    <source>
        <dbReference type="EMBL" id="RKL38027.1"/>
    </source>
</evidence>
<proteinExistence type="predicted"/>
<name>A0A420T969_GIBIN</name>
<comment type="caution">
    <text evidence="1">The sequence shown here is derived from an EMBL/GenBank/DDBJ whole genome shotgun (WGS) entry which is preliminary data.</text>
</comment>
<organism evidence="1 2">
    <name type="scientific">Gibberella intermedia</name>
    <name type="common">Bulb rot disease fungus</name>
    <name type="synonym">Fusarium proliferatum</name>
    <dbReference type="NCBI Taxonomy" id="948311"/>
    <lineage>
        <taxon>Eukaryota</taxon>
        <taxon>Fungi</taxon>
        <taxon>Dikarya</taxon>
        <taxon>Ascomycota</taxon>
        <taxon>Pezizomycotina</taxon>
        <taxon>Sordariomycetes</taxon>
        <taxon>Hypocreomycetidae</taxon>
        <taxon>Hypocreales</taxon>
        <taxon>Nectriaceae</taxon>
        <taxon>Fusarium</taxon>
        <taxon>Fusarium fujikuroi species complex</taxon>
    </lineage>
</organism>
<protein>
    <submittedName>
        <fullName evidence="1">Uncharacterized protein</fullName>
    </submittedName>
</protein>